<proteinExistence type="predicted"/>
<keyword evidence="4" id="KW-1185">Reference proteome</keyword>
<dbReference type="SUPFAM" id="SSF49464">
    <property type="entry name" value="Carboxypeptidase regulatory domain-like"/>
    <property type="match status" value="1"/>
</dbReference>
<dbReference type="Proteomes" id="UP001168528">
    <property type="component" value="Unassembled WGS sequence"/>
</dbReference>
<evidence type="ECO:0000313" key="3">
    <source>
        <dbReference type="EMBL" id="MDO1446246.1"/>
    </source>
</evidence>
<dbReference type="Gene3D" id="2.60.40.1120">
    <property type="entry name" value="Carboxypeptidase-like, regulatory domain"/>
    <property type="match status" value="1"/>
</dbReference>
<feature type="domain" description="SbsA Ig-like" evidence="2">
    <location>
        <begin position="33"/>
        <end position="132"/>
    </location>
</feature>
<dbReference type="EMBL" id="JAUKPO010000003">
    <property type="protein sequence ID" value="MDO1446246.1"/>
    <property type="molecule type" value="Genomic_DNA"/>
</dbReference>
<name>A0ABT8R3K1_9BACT</name>
<evidence type="ECO:0000256" key="1">
    <source>
        <dbReference type="ARBA" id="ARBA00022729"/>
    </source>
</evidence>
<comment type="caution">
    <text evidence="3">The sequence shown here is derived from an EMBL/GenBank/DDBJ whole genome shotgun (WGS) entry which is preliminary data.</text>
</comment>
<organism evidence="3 4">
    <name type="scientific">Rhodocytophaga aerolata</name>
    <dbReference type="NCBI Taxonomy" id="455078"/>
    <lineage>
        <taxon>Bacteria</taxon>
        <taxon>Pseudomonadati</taxon>
        <taxon>Bacteroidota</taxon>
        <taxon>Cytophagia</taxon>
        <taxon>Cytophagales</taxon>
        <taxon>Rhodocytophagaceae</taxon>
        <taxon>Rhodocytophaga</taxon>
    </lineage>
</organism>
<reference evidence="3" key="1">
    <citation type="submission" date="2023-07" db="EMBL/GenBank/DDBJ databases">
        <title>The genome sequence of Rhodocytophaga aerolata KACC 12507.</title>
        <authorList>
            <person name="Zhang X."/>
        </authorList>
    </citation>
    <scope>NUCLEOTIDE SEQUENCE</scope>
    <source>
        <strain evidence="3">KACC 12507</strain>
    </source>
</reference>
<evidence type="ECO:0000259" key="2">
    <source>
        <dbReference type="Pfam" id="PF13205"/>
    </source>
</evidence>
<protein>
    <submittedName>
        <fullName evidence="3">Ig-like domain-containing protein</fullName>
    </submittedName>
</protein>
<dbReference type="InterPro" id="IPR008969">
    <property type="entry name" value="CarboxyPept-like_regulatory"/>
</dbReference>
<gene>
    <name evidence="3" type="ORF">Q0590_08285</name>
</gene>
<accession>A0ABT8R3K1</accession>
<dbReference type="Pfam" id="PF13205">
    <property type="entry name" value="Big_5"/>
    <property type="match status" value="1"/>
</dbReference>
<dbReference type="InterPro" id="IPR032812">
    <property type="entry name" value="SbsA_Ig"/>
</dbReference>
<evidence type="ECO:0000313" key="4">
    <source>
        <dbReference type="Proteomes" id="UP001168528"/>
    </source>
</evidence>
<keyword evidence="1" id="KW-0732">Signal</keyword>
<sequence length="535" mass="61123">MKQLIIILSVLILSITLLHRCASVSPPTGGEKDELAPKVISTIPAQKSTNYNGKIVEMLFDEAITLENIKQELLITPRIEGNYEFEVKKNRVSLKFDKSFSPNTTYTLNFRKAIKDITEKNIAENEKIVFSTGNTIDSLYINGSVKDLLTNKPVENALVMLYQYNDTSVITKHPPYYFTKTDKQGKYLVENLKGGIYNIYALVDYNNNLKYEGAKEKIAFLPDSLALTTNIDSLEFNVTIIDNEKPKILRGSADTDIYTIELNEGLINANVEKENQEIYFQIEKNKFIQVYNTFQTTDSIAVQITAQDSAQNILQTETKIKFNAAGKTKPRVRPFKVDTDPKGGDKITGNLSYEIAFTKPVRTYDLGKIQVLADTITPVPLDETKDFAWNESRTQLKIEKQIPTSKLTRVEIPEETFFSVENDTNKHIVTDHELKDIEEYGTISGMINTREKNFIIQLLNANYDVVEEQRNISTYSFNYLQAGTYFLRVIIDSNGNGRWDQGNFTEKILPERILYNKNEIPLKQNWEQTGQDFSF</sequence>
<dbReference type="RefSeq" id="WP_302037045.1">
    <property type="nucleotide sequence ID" value="NZ_JAUKPO010000003.1"/>
</dbReference>